<comment type="caution">
    <text evidence="2">The sequence shown here is derived from an EMBL/GenBank/DDBJ whole genome shotgun (WGS) entry which is preliminary data.</text>
</comment>
<reference evidence="2 3" key="1">
    <citation type="submission" date="2019-03" db="EMBL/GenBank/DDBJ databases">
        <title>Genomic Encyclopedia of Type Strains, Phase III (KMG-III): the genomes of soil and plant-associated and newly described type strains.</title>
        <authorList>
            <person name="Whitman W."/>
        </authorList>
    </citation>
    <scope>NUCLEOTIDE SEQUENCE [LARGE SCALE GENOMIC DNA]</scope>
    <source>
        <strain evidence="2 3">CECT 8976</strain>
    </source>
</reference>
<name>A0A4V3DUV7_9NEIS</name>
<dbReference type="RefSeq" id="WP_133681570.1">
    <property type="nucleotide sequence ID" value="NZ_SNZP01000009.1"/>
</dbReference>
<dbReference type="Proteomes" id="UP000295611">
    <property type="component" value="Unassembled WGS sequence"/>
</dbReference>
<proteinExistence type="predicted"/>
<sequence length="119" mass="13040">MSTVGYPEEFKIEAVKQIFERGAMLRMECDPVDHAFFHGGLDNTLGQESAVGEAKGVNGTLPVFSHGLPAYGSYQKNEISRKVSEIIFALGLIGFPIGTFLSIYLFLPATQWKDPEAQA</sequence>
<feature type="transmembrane region" description="Helical" evidence="1">
    <location>
        <begin position="86"/>
        <end position="107"/>
    </location>
</feature>
<organism evidence="2 3">
    <name type="scientific">Paludibacterium purpuratum</name>
    <dbReference type="NCBI Taxonomy" id="1144873"/>
    <lineage>
        <taxon>Bacteria</taxon>
        <taxon>Pseudomonadati</taxon>
        <taxon>Pseudomonadota</taxon>
        <taxon>Betaproteobacteria</taxon>
        <taxon>Neisseriales</taxon>
        <taxon>Chromobacteriaceae</taxon>
        <taxon>Paludibacterium</taxon>
    </lineage>
</organism>
<accession>A0A4V3DUV7</accession>
<keyword evidence="1" id="KW-1133">Transmembrane helix</keyword>
<evidence type="ECO:0000313" key="2">
    <source>
        <dbReference type="EMBL" id="TDR77867.1"/>
    </source>
</evidence>
<gene>
    <name evidence="2" type="ORF">DFP86_109107</name>
</gene>
<evidence type="ECO:0000256" key="1">
    <source>
        <dbReference type="SAM" id="Phobius"/>
    </source>
</evidence>
<evidence type="ECO:0000313" key="3">
    <source>
        <dbReference type="Proteomes" id="UP000295611"/>
    </source>
</evidence>
<protein>
    <submittedName>
        <fullName evidence="2">Uncharacterized protein</fullName>
    </submittedName>
</protein>
<keyword evidence="1" id="KW-0812">Transmembrane</keyword>
<dbReference type="EMBL" id="SNZP01000009">
    <property type="protein sequence ID" value="TDR77867.1"/>
    <property type="molecule type" value="Genomic_DNA"/>
</dbReference>
<dbReference type="AlphaFoldDB" id="A0A4V3DUV7"/>
<keyword evidence="3" id="KW-1185">Reference proteome</keyword>
<keyword evidence="1" id="KW-0472">Membrane</keyword>